<dbReference type="InterPro" id="IPR002492">
    <property type="entry name" value="Transposase_Tc1-like"/>
</dbReference>
<feature type="domain" description="Transposase Tc1-like" evidence="1">
    <location>
        <begin position="51"/>
        <end position="103"/>
    </location>
</feature>
<dbReference type="Pfam" id="PF01498">
    <property type="entry name" value="HTH_Tnp_Tc3_2"/>
    <property type="match status" value="1"/>
</dbReference>
<dbReference type="AlphaFoldDB" id="A0A8B9R341"/>
<accession>A0A8B9R341</accession>
<dbReference type="InterPro" id="IPR009057">
    <property type="entry name" value="Homeodomain-like_sf"/>
</dbReference>
<evidence type="ECO:0000313" key="2">
    <source>
        <dbReference type="Ensembl" id="ENSAMXP00005020293.1"/>
    </source>
</evidence>
<organism evidence="2 3">
    <name type="scientific">Astyanax mexicanus</name>
    <name type="common">Blind cave fish</name>
    <name type="synonym">Astyanax fasciatus mexicanus</name>
    <dbReference type="NCBI Taxonomy" id="7994"/>
    <lineage>
        <taxon>Eukaryota</taxon>
        <taxon>Metazoa</taxon>
        <taxon>Chordata</taxon>
        <taxon>Craniata</taxon>
        <taxon>Vertebrata</taxon>
        <taxon>Euteleostomi</taxon>
        <taxon>Actinopterygii</taxon>
        <taxon>Neopterygii</taxon>
        <taxon>Teleostei</taxon>
        <taxon>Ostariophysi</taxon>
        <taxon>Characiformes</taxon>
        <taxon>Characoidei</taxon>
        <taxon>Acestrorhamphidae</taxon>
        <taxon>Acestrorhamphinae</taxon>
        <taxon>Astyanax</taxon>
    </lineage>
</organism>
<name>A0A8B9R341_ASTMX</name>
<dbReference type="Proteomes" id="UP000694621">
    <property type="component" value="Unplaced"/>
</dbReference>
<dbReference type="GO" id="GO:0015074">
    <property type="term" value="P:DNA integration"/>
    <property type="evidence" value="ECO:0007669"/>
    <property type="project" value="InterPro"/>
</dbReference>
<dbReference type="GO" id="GO:0003677">
    <property type="term" value="F:DNA binding"/>
    <property type="evidence" value="ECO:0007669"/>
    <property type="project" value="InterPro"/>
</dbReference>
<evidence type="ECO:0000313" key="3">
    <source>
        <dbReference type="Proteomes" id="UP000694621"/>
    </source>
</evidence>
<protein>
    <recommendedName>
        <fullName evidence="1">Transposase Tc1-like domain-containing protein</fullName>
    </recommendedName>
</protein>
<evidence type="ECO:0000259" key="1">
    <source>
        <dbReference type="Pfam" id="PF01498"/>
    </source>
</evidence>
<reference evidence="2" key="1">
    <citation type="submission" date="2025-08" db="UniProtKB">
        <authorList>
            <consortium name="Ensembl"/>
        </authorList>
    </citation>
    <scope>IDENTIFICATION</scope>
</reference>
<dbReference type="SUPFAM" id="SSF46689">
    <property type="entry name" value="Homeodomain-like"/>
    <property type="match status" value="1"/>
</dbReference>
<sequence length="128" mass="15056">MLQTGHSHMDVATELRVSQSVISRLQRYRKTGRVTERRKSGRPLATSQADDRYIVNNALRNRMMNATQLQGCLREVRGTQVSRKTIRNRLHQHGLRARRPARAREHFRWTRDQWASVLETLHPRTSMT</sequence>
<dbReference type="Ensembl" id="ENSAMXT00005022441.1">
    <property type="protein sequence ID" value="ENSAMXP00005020293.1"/>
    <property type="gene ID" value="ENSAMXG00005010522.1"/>
</dbReference>
<dbReference type="GO" id="GO:0006313">
    <property type="term" value="P:DNA transposition"/>
    <property type="evidence" value="ECO:0007669"/>
    <property type="project" value="InterPro"/>
</dbReference>
<proteinExistence type="predicted"/>